<dbReference type="InterPro" id="IPR043130">
    <property type="entry name" value="CDP-OH_PTrfase_TM_dom"/>
</dbReference>
<name>A0A7X9X5H7_9BURK</name>
<keyword evidence="1" id="KW-1133">Transmembrane helix</keyword>
<gene>
    <name evidence="2" type="ORF">HHL14_11975</name>
</gene>
<keyword evidence="3" id="KW-1185">Reference proteome</keyword>
<evidence type="ECO:0000256" key="1">
    <source>
        <dbReference type="SAM" id="Phobius"/>
    </source>
</evidence>
<keyword evidence="1" id="KW-0472">Membrane</keyword>
<evidence type="ECO:0000313" key="3">
    <source>
        <dbReference type="Proteomes" id="UP000583127"/>
    </source>
</evidence>
<reference evidence="2 3" key="1">
    <citation type="submission" date="2020-04" db="EMBL/GenBank/DDBJ databases">
        <title>Paraburkholderia sp. G-4-1-8 isolated from soil.</title>
        <authorList>
            <person name="Dahal R.H."/>
        </authorList>
    </citation>
    <scope>NUCLEOTIDE SEQUENCE [LARGE SCALE GENOMIC DNA]</scope>
    <source>
        <strain evidence="2 3">G-4-1-8</strain>
    </source>
</reference>
<protein>
    <submittedName>
        <fullName evidence="2">CDP-alcohol phosphatidyltransferase family protein</fullName>
    </submittedName>
</protein>
<feature type="transmembrane region" description="Helical" evidence="1">
    <location>
        <begin position="102"/>
        <end position="130"/>
    </location>
</feature>
<keyword evidence="2" id="KW-0808">Transferase</keyword>
<accession>A0A7X9X5H7</accession>
<organism evidence="2 3">
    <name type="scientific">Paraburkholderia antibiotica</name>
    <dbReference type="NCBI Taxonomy" id="2728839"/>
    <lineage>
        <taxon>Bacteria</taxon>
        <taxon>Pseudomonadati</taxon>
        <taxon>Pseudomonadota</taxon>
        <taxon>Betaproteobacteria</taxon>
        <taxon>Burkholderiales</taxon>
        <taxon>Burkholderiaceae</taxon>
        <taxon>Paraburkholderia</taxon>
    </lineage>
</organism>
<comment type="caution">
    <text evidence="2">The sequence shown here is derived from an EMBL/GenBank/DDBJ whole genome shotgun (WGS) entry which is preliminary data.</text>
</comment>
<proteinExistence type="predicted"/>
<evidence type="ECO:0000313" key="2">
    <source>
        <dbReference type="EMBL" id="NML31549.1"/>
    </source>
</evidence>
<keyword evidence="1" id="KW-0812">Transmembrane</keyword>
<dbReference type="Proteomes" id="UP000583127">
    <property type="component" value="Unassembled WGS sequence"/>
</dbReference>
<dbReference type="GO" id="GO:0016740">
    <property type="term" value="F:transferase activity"/>
    <property type="evidence" value="ECO:0007669"/>
    <property type="project" value="UniProtKB-KW"/>
</dbReference>
<dbReference type="AlphaFoldDB" id="A0A7X9X5H7"/>
<dbReference type="EMBL" id="JABBFZ010000005">
    <property type="protein sequence ID" value="NML31549.1"/>
    <property type="molecule type" value="Genomic_DNA"/>
</dbReference>
<sequence>MDDNRRPIKSRSNRAIIALSRFLAGTRITPNQISCASAVFAAVGALALLRIDSMIAMVVAIVCIQLRLLCNVIDGLVAIEGGKKSVLGPIFNEFPDRIADSLLLVGAGYACAMPSLGWAAALFAALTAYVRVFGGSVGLPQRFIGPMAKQHRMAVLTLACVATIVENWLQWTHVSLVAGLVIIAVGSALTCATRTRALVRELHADQAQPRTEESSHA</sequence>
<feature type="transmembrane region" description="Helical" evidence="1">
    <location>
        <begin position="175"/>
        <end position="193"/>
    </location>
</feature>
<dbReference type="Gene3D" id="1.20.120.1760">
    <property type="match status" value="1"/>
</dbReference>